<dbReference type="InterPro" id="IPR007110">
    <property type="entry name" value="Ig-like_dom"/>
</dbReference>
<protein>
    <submittedName>
        <fullName evidence="6">Ig alpha-1 chain C region</fullName>
    </submittedName>
</protein>
<dbReference type="SUPFAM" id="SSF48726">
    <property type="entry name" value="Immunoglobulin"/>
    <property type="match status" value="3"/>
</dbReference>
<dbReference type="FunFam" id="2.60.40.10:FF:000463">
    <property type="entry name" value="Immunoglobulin heavy constant gamma 1"/>
    <property type="match status" value="1"/>
</dbReference>
<proteinExistence type="predicted"/>
<name>L5JPI9_PTEAL</name>
<keyword evidence="1" id="KW-1015">Disulfide bond</keyword>
<dbReference type="PROSITE" id="PS00290">
    <property type="entry name" value="IG_MHC"/>
    <property type="match status" value="1"/>
</dbReference>
<keyword evidence="2" id="KW-0325">Glycoprotein</keyword>
<dbReference type="InterPro" id="IPR036179">
    <property type="entry name" value="Ig-like_dom_sf"/>
</dbReference>
<dbReference type="InterPro" id="IPR050380">
    <property type="entry name" value="Immune_Resp_Modulators"/>
</dbReference>
<dbReference type="Pfam" id="PF00047">
    <property type="entry name" value="ig"/>
    <property type="match status" value="1"/>
</dbReference>
<dbReference type="PANTHER" id="PTHR23411">
    <property type="entry name" value="TAPASIN"/>
    <property type="match status" value="1"/>
</dbReference>
<dbReference type="InterPro" id="IPR013783">
    <property type="entry name" value="Ig-like_fold"/>
</dbReference>
<dbReference type="EMBL" id="KB031153">
    <property type="protein sequence ID" value="ELK01275.1"/>
    <property type="molecule type" value="Genomic_DNA"/>
</dbReference>
<dbReference type="InParanoid" id="L5JPI9"/>
<dbReference type="FunCoup" id="L5JPI9">
    <property type="interactions" value="19"/>
</dbReference>
<evidence type="ECO:0000313" key="6">
    <source>
        <dbReference type="EMBL" id="ELK01275.1"/>
    </source>
</evidence>
<dbReference type="Proteomes" id="UP000010552">
    <property type="component" value="Unassembled WGS sequence"/>
</dbReference>
<dbReference type="FunFam" id="2.60.40.10:FF:000998">
    <property type="entry name" value="Immunoglobulin heavy constant epsilon"/>
    <property type="match status" value="1"/>
</dbReference>
<keyword evidence="3" id="KW-0393">Immunoglobulin domain</keyword>
<sequence length="487" mass="51854">MFVGTQKALLPVHPAAQPSQLPVQAQLQVQASVLTWSPSGPASHDPQTLHRGEPRLQQCPQAELSAGEPSVRTRALCGSGRHPRTETQPTCWSSRHVFSPDPGPGCATLGWSLTLAARVAQCGREVSIVCPHGPRGSQGPHCVSCVAETQTDPKLFPLSLSSVDDSGNAIIGCLVSGFFPSQPVSVTWSHTGQGTSVTNFPAVQTTSGGLYSMTSQLTLPASQCPAEENKKCQVQHLSSSKSVDVPCQESILPSRCQPKLSLHRPAIEDLLLGSNANLTCTLSGLDDAQGATFTWESSGEKEAIQGTPQRDASGCYSVSSVLPGCAEPWNRGENFSCTVTYPGSKSPLTATIAKTLGNTLRPQVHLLPPPSEELALNELVTLTCVVRGFSPEEVLLRWLHGNQELSREKYLVWGPLPEASQGAATFAVTSMLRVEAESWKSGDSYSCMVGHEALPMAFTQKTIDRLAGKPTHVNVSVVLSEVDGVCY</sequence>
<evidence type="ECO:0000313" key="7">
    <source>
        <dbReference type="Proteomes" id="UP000010552"/>
    </source>
</evidence>
<dbReference type="CDD" id="cd04986">
    <property type="entry name" value="IgC1_CH2_IgA"/>
    <property type="match status" value="1"/>
</dbReference>
<accession>L5JPI9</accession>
<feature type="domain" description="Ig-like" evidence="5">
    <location>
        <begin position="258"/>
        <end position="353"/>
    </location>
</feature>
<dbReference type="Gene3D" id="2.60.40.10">
    <property type="entry name" value="Immunoglobulins"/>
    <property type="match status" value="3"/>
</dbReference>
<evidence type="ECO:0000256" key="4">
    <source>
        <dbReference type="SAM" id="MobiDB-lite"/>
    </source>
</evidence>
<feature type="domain" description="Ig-like" evidence="5">
    <location>
        <begin position="362"/>
        <end position="464"/>
    </location>
</feature>
<dbReference type="FunFam" id="2.60.40.10:FF:002016">
    <property type="entry name" value="Immunoglobulin heavy constant alpha 2"/>
    <property type="match status" value="1"/>
</dbReference>
<dbReference type="AlphaFoldDB" id="L5JPI9"/>
<reference evidence="7" key="1">
    <citation type="journal article" date="2013" name="Science">
        <title>Comparative analysis of bat genomes provides insight into the evolution of flight and immunity.</title>
        <authorList>
            <person name="Zhang G."/>
            <person name="Cowled C."/>
            <person name="Shi Z."/>
            <person name="Huang Z."/>
            <person name="Bishop-Lilly K.A."/>
            <person name="Fang X."/>
            <person name="Wynne J.W."/>
            <person name="Xiong Z."/>
            <person name="Baker M.L."/>
            <person name="Zhao W."/>
            <person name="Tachedjian M."/>
            <person name="Zhu Y."/>
            <person name="Zhou P."/>
            <person name="Jiang X."/>
            <person name="Ng J."/>
            <person name="Yang L."/>
            <person name="Wu L."/>
            <person name="Xiao J."/>
            <person name="Feng Y."/>
            <person name="Chen Y."/>
            <person name="Sun X."/>
            <person name="Zhang Y."/>
            <person name="Marsh G.A."/>
            <person name="Crameri G."/>
            <person name="Broder C.C."/>
            <person name="Frey K.G."/>
            <person name="Wang L.F."/>
            <person name="Wang J."/>
        </authorList>
    </citation>
    <scope>NUCLEOTIDE SEQUENCE [LARGE SCALE GENOMIC DNA]</scope>
</reference>
<keyword evidence="7" id="KW-1185">Reference proteome</keyword>
<dbReference type="SMART" id="SM00407">
    <property type="entry name" value="IGc1"/>
    <property type="match status" value="3"/>
</dbReference>
<dbReference type="CDD" id="cd05768">
    <property type="entry name" value="IgC1_CH3_IgAGD_CH4_IgAEM"/>
    <property type="match status" value="1"/>
</dbReference>
<gene>
    <name evidence="6" type="ORF">PAL_GLEAN10020983</name>
</gene>
<evidence type="ECO:0000256" key="1">
    <source>
        <dbReference type="ARBA" id="ARBA00023157"/>
    </source>
</evidence>
<feature type="region of interest" description="Disordered" evidence="4">
    <location>
        <begin position="63"/>
        <end position="82"/>
    </location>
</feature>
<evidence type="ECO:0000259" key="5">
    <source>
        <dbReference type="PROSITE" id="PS50835"/>
    </source>
</evidence>
<dbReference type="InterPro" id="IPR003597">
    <property type="entry name" value="Ig_C1-set"/>
</dbReference>
<organism evidence="6 7">
    <name type="scientific">Pteropus alecto</name>
    <name type="common">Black flying fox</name>
    <dbReference type="NCBI Taxonomy" id="9402"/>
    <lineage>
        <taxon>Eukaryota</taxon>
        <taxon>Metazoa</taxon>
        <taxon>Chordata</taxon>
        <taxon>Craniata</taxon>
        <taxon>Vertebrata</taxon>
        <taxon>Euteleostomi</taxon>
        <taxon>Mammalia</taxon>
        <taxon>Eutheria</taxon>
        <taxon>Laurasiatheria</taxon>
        <taxon>Chiroptera</taxon>
        <taxon>Yinpterochiroptera</taxon>
        <taxon>Pteropodoidea</taxon>
        <taxon>Pteropodidae</taxon>
        <taxon>Pteropodinae</taxon>
        <taxon>Pteropus</taxon>
    </lineage>
</organism>
<feature type="domain" description="Ig-like" evidence="5">
    <location>
        <begin position="153"/>
        <end position="244"/>
    </location>
</feature>
<dbReference type="InterPro" id="IPR013151">
    <property type="entry name" value="Immunoglobulin_dom"/>
</dbReference>
<evidence type="ECO:0000256" key="3">
    <source>
        <dbReference type="ARBA" id="ARBA00023319"/>
    </source>
</evidence>
<dbReference type="PROSITE" id="PS50835">
    <property type="entry name" value="IG_LIKE"/>
    <property type="match status" value="3"/>
</dbReference>
<dbReference type="STRING" id="9402.L5JPI9"/>
<dbReference type="Pfam" id="PF07654">
    <property type="entry name" value="C1-set"/>
    <property type="match status" value="2"/>
</dbReference>
<evidence type="ECO:0000256" key="2">
    <source>
        <dbReference type="ARBA" id="ARBA00023180"/>
    </source>
</evidence>
<dbReference type="InterPro" id="IPR003006">
    <property type="entry name" value="Ig/MHC_CS"/>
</dbReference>